<dbReference type="EMBL" id="BGZK01000568">
    <property type="protein sequence ID" value="GBP50576.1"/>
    <property type="molecule type" value="Genomic_DNA"/>
</dbReference>
<evidence type="ECO:0000313" key="2">
    <source>
        <dbReference type="EMBL" id="GBP50576.1"/>
    </source>
</evidence>
<evidence type="ECO:0000256" key="1">
    <source>
        <dbReference type="SAM" id="MobiDB-lite"/>
    </source>
</evidence>
<organism evidence="2 3">
    <name type="scientific">Eumeta variegata</name>
    <name type="common">Bagworm moth</name>
    <name type="synonym">Eumeta japonica</name>
    <dbReference type="NCBI Taxonomy" id="151549"/>
    <lineage>
        <taxon>Eukaryota</taxon>
        <taxon>Metazoa</taxon>
        <taxon>Ecdysozoa</taxon>
        <taxon>Arthropoda</taxon>
        <taxon>Hexapoda</taxon>
        <taxon>Insecta</taxon>
        <taxon>Pterygota</taxon>
        <taxon>Neoptera</taxon>
        <taxon>Endopterygota</taxon>
        <taxon>Lepidoptera</taxon>
        <taxon>Glossata</taxon>
        <taxon>Ditrysia</taxon>
        <taxon>Tineoidea</taxon>
        <taxon>Psychidae</taxon>
        <taxon>Oiketicinae</taxon>
        <taxon>Eumeta</taxon>
    </lineage>
</organism>
<keyword evidence="3" id="KW-1185">Reference proteome</keyword>
<proteinExistence type="predicted"/>
<accession>A0A4C1WGL9</accession>
<dbReference type="AlphaFoldDB" id="A0A4C1WGL9"/>
<protein>
    <submittedName>
        <fullName evidence="2">Uncharacterized protein</fullName>
    </submittedName>
</protein>
<comment type="caution">
    <text evidence="2">The sequence shown here is derived from an EMBL/GenBank/DDBJ whole genome shotgun (WGS) entry which is preliminary data.</text>
</comment>
<evidence type="ECO:0000313" key="3">
    <source>
        <dbReference type="Proteomes" id="UP000299102"/>
    </source>
</evidence>
<reference evidence="2 3" key="1">
    <citation type="journal article" date="2019" name="Commun. Biol.">
        <title>The bagworm genome reveals a unique fibroin gene that provides high tensile strength.</title>
        <authorList>
            <person name="Kono N."/>
            <person name="Nakamura H."/>
            <person name="Ohtoshi R."/>
            <person name="Tomita M."/>
            <person name="Numata K."/>
            <person name="Arakawa K."/>
        </authorList>
    </citation>
    <scope>NUCLEOTIDE SEQUENCE [LARGE SCALE GENOMIC DNA]</scope>
</reference>
<feature type="region of interest" description="Disordered" evidence="1">
    <location>
        <begin position="1"/>
        <end position="25"/>
    </location>
</feature>
<sequence>MKTLRRGRAGAGRPGRLKESGKTASRPLLVAPLSGDLPLFADTRAASLTHRPVATKRPSRHCGCSLQARGTSASRGTCVSHINNFIKSIIKFAQGTIGSLERLAGCGDAKNMR</sequence>
<name>A0A4C1WGL9_EUMVA</name>
<dbReference type="Proteomes" id="UP000299102">
    <property type="component" value="Unassembled WGS sequence"/>
</dbReference>
<gene>
    <name evidence="2" type="ORF">EVAR_29335_1</name>
</gene>